<organism evidence="2 3">
    <name type="scientific">Mortierella hygrophila</name>
    <dbReference type="NCBI Taxonomy" id="979708"/>
    <lineage>
        <taxon>Eukaryota</taxon>
        <taxon>Fungi</taxon>
        <taxon>Fungi incertae sedis</taxon>
        <taxon>Mucoromycota</taxon>
        <taxon>Mortierellomycotina</taxon>
        <taxon>Mortierellomycetes</taxon>
        <taxon>Mortierellales</taxon>
        <taxon>Mortierellaceae</taxon>
        <taxon>Mortierella</taxon>
    </lineage>
</organism>
<feature type="compositionally biased region" description="Polar residues" evidence="1">
    <location>
        <begin position="246"/>
        <end position="256"/>
    </location>
</feature>
<evidence type="ECO:0000313" key="3">
    <source>
        <dbReference type="Proteomes" id="UP000723463"/>
    </source>
</evidence>
<accession>A0A9P6EV98</accession>
<feature type="compositionally biased region" description="Polar residues" evidence="1">
    <location>
        <begin position="37"/>
        <end position="47"/>
    </location>
</feature>
<reference evidence="2" key="1">
    <citation type="journal article" date="2020" name="Fungal Divers.">
        <title>Resolving the Mortierellaceae phylogeny through synthesis of multi-gene phylogenetics and phylogenomics.</title>
        <authorList>
            <person name="Vandepol N."/>
            <person name="Liber J."/>
            <person name="Desiro A."/>
            <person name="Na H."/>
            <person name="Kennedy M."/>
            <person name="Barry K."/>
            <person name="Grigoriev I.V."/>
            <person name="Miller A.N."/>
            <person name="O'Donnell K."/>
            <person name="Stajich J.E."/>
            <person name="Bonito G."/>
        </authorList>
    </citation>
    <scope>NUCLEOTIDE SEQUENCE</scope>
    <source>
        <strain evidence="2">NRRL 2591</strain>
    </source>
</reference>
<feature type="compositionally biased region" description="Low complexity" evidence="1">
    <location>
        <begin position="220"/>
        <end position="245"/>
    </location>
</feature>
<dbReference type="Proteomes" id="UP000723463">
    <property type="component" value="Unassembled WGS sequence"/>
</dbReference>
<feature type="compositionally biased region" description="Low complexity" evidence="1">
    <location>
        <begin position="294"/>
        <end position="315"/>
    </location>
</feature>
<feature type="compositionally biased region" description="Low complexity" evidence="1">
    <location>
        <begin position="94"/>
        <end position="111"/>
    </location>
</feature>
<proteinExistence type="predicted"/>
<keyword evidence="3" id="KW-1185">Reference proteome</keyword>
<feature type="compositionally biased region" description="Basic and acidic residues" evidence="1">
    <location>
        <begin position="713"/>
        <end position="726"/>
    </location>
</feature>
<feature type="compositionally biased region" description="Low complexity" evidence="1">
    <location>
        <begin position="472"/>
        <end position="496"/>
    </location>
</feature>
<feature type="compositionally biased region" description="Polar residues" evidence="1">
    <location>
        <begin position="283"/>
        <end position="292"/>
    </location>
</feature>
<feature type="region of interest" description="Disordered" evidence="1">
    <location>
        <begin position="398"/>
        <end position="417"/>
    </location>
</feature>
<protein>
    <submittedName>
        <fullName evidence="2">Uncharacterized protein</fullName>
    </submittedName>
</protein>
<feature type="region of interest" description="Disordered" evidence="1">
    <location>
        <begin position="94"/>
        <end position="125"/>
    </location>
</feature>
<feature type="compositionally biased region" description="Polar residues" evidence="1">
    <location>
        <begin position="645"/>
        <end position="670"/>
    </location>
</feature>
<name>A0A9P6EV98_9FUNG</name>
<feature type="compositionally biased region" description="Polar residues" evidence="1">
    <location>
        <begin position="7"/>
        <end position="17"/>
    </location>
</feature>
<feature type="region of interest" description="Disordered" evidence="1">
    <location>
        <begin position="1"/>
        <end position="82"/>
    </location>
</feature>
<dbReference type="EMBL" id="JAAAXW010000562">
    <property type="protein sequence ID" value="KAF9536763.1"/>
    <property type="molecule type" value="Genomic_DNA"/>
</dbReference>
<feature type="region of interest" description="Disordered" evidence="1">
    <location>
        <begin position="626"/>
        <end position="739"/>
    </location>
</feature>
<feature type="compositionally biased region" description="Polar residues" evidence="1">
    <location>
        <begin position="683"/>
        <end position="697"/>
    </location>
</feature>
<dbReference type="AlphaFoldDB" id="A0A9P6EV98"/>
<evidence type="ECO:0000313" key="2">
    <source>
        <dbReference type="EMBL" id="KAF9536763.1"/>
    </source>
</evidence>
<evidence type="ECO:0000256" key="1">
    <source>
        <dbReference type="SAM" id="MobiDB-lite"/>
    </source>
</evidence>
<feature type="compositionally biased region" description="Basic and acidic residues" evidence="1">
    <location>
        <begin position="367"/>
        <end position="379"/>
    </location>
</feature>
<feature type="region of interest" description="Disordered" evidence="1">
    <location>
        <begin position="466"/>
        <end position="528"/>
    </location>
</feature>
<feature type="compositionally biased region" description="Low complexity" evidence="1">
    <location>
        <begin position="187"/>
        <end position="205"/>
    </location>
</feature>
<feature type="compositionally biased region" description="Low complexity" evidence="1">
    <location>
        <begin position="400"/>
        <end position="415"/>
    </location>
</feature>
<feature type="compositionally biased region" description="Polar residues" evidence="1">
    <location>
        <begin position="316"/>
        <end position="349"/>
    </location>
</feature>
<gene>
    <name evidence="2" type="ORF">EC957_009796</name>
</gene>
<feature type="compositionally biased region" description="Acidic residues" evidence="1">
    <location>
        <begin position="57"/>
        <end position="66"/>
    </location>
</feature>
<comment type="caution">
    <text evidence="2">The sequence shown here is derived from an EMBL/GenBank/DDBJ whole genome shotgun (WGS) entry which is preliminary data.</text>
</comment>
<sequence length="739" mass="79054">MVRQRSDSSAYRTSQEVPETPLTPRTPRSPHLHRSRLTSPSARQWTGTRGGLKREFPEDEDLDMDDLPSRRAHLPNPTPSELLSMDLTTLALHNRNTNSSNSSSSSSGSRSALTTPSPSARFRDDATVERFNLTLPFDRIASPNFASSTSSSSTSSPSPFKSNTNNNHSNNNLYSSSSLESVHRYPTRTATTQQDSTQSSPFTTPVKASGSRTPFLRDGPSTPATSSSTAAASSSSPSIFSSRSALQSPPRSSPRQFMNDEDNNLFLTQSPRAIRTPRKPMSQLESSSNIAIQSPADRSTPSTSASASAQASFSSGDCSASTSTNSHSYIQPVPTSTALMTPGASQSTEFYDDDMTDTESVLSSQGDQEKENVTPKMSDDPSNPFFVSSESKRTIRYTKTDGSTTPTGCTTAPGTIRRSRRLALGSISPWRWNSFDEQGNLLHAGLGVGFLKGKGSDWTEGKHTKATATGYSGDSSVGSSSGSSSAAGSSSTSKAAMIGPPLNGKSSKQLPDNHPNAPDTPDRKGIPSRTAMKNAESIIEPQSVAFNRRAQKVAGSIFYWKNGNYQLVSETDKQQWPGEWKFEVYQDPESPGAPSAAEEADYAAATSHSFTAASSSTTATYFGKGKLTDRQLSGPSSKRMRVTAGNETSHQGVGSSPHTSESDLTGSGITDAQDLVPPPSPTPMSAINTSGSNSPQASKLMGSRPGTPSKKARMQDRYDFRERRMLNEPLTPRSRRCGA</sequence>
<feature type="compositionally biased region" description="Low complexity" evidence="1">
    <location>
        <begin position="142"/>
        <end position="180"/>
    </location>
</feature>
<feature type="region of interest" description="Disordered" evidence="1">
    <location>
        <begin position="142"/>
        <end position="390"/>
    </location>
</feature>